<dbReference type="Proteomes" id="UP000535543">
    <property type="component" value="Unassembled WGS sequence"/>
</dbReference>
<comment type="caution">
    <text evidence="6">The sequence shown here is derived from an EMBL/GenBank/DDBJ whole genome shotgun (WGS) entry which is preliminary data.</text>
</comment>
<dbReference type="Gene3D" id="3.40.50.1820">
    <property type="entry name" value="alpha/beta hydrolase"/>
    <property type="match status" value="1"/>
</dbReference>
<evidence type="ECO:0000313" key="6">
    <source>
        <dbReference type="EMBL" id="NMN96755.1"/>
    </source>
</evidence>
<evidence type="ECO:0000256" key="1">
    <source>
        <dbReference type="ARBA" id="ARBA00010515"/>
    </source>
</evidence>
<evidence type="ECO:0000256" key="3">
    <source>
        <dbReference type="PROSITE-ProRule" id="PRU10038"/>
    </source>
</evidence>
<evidence type="ECO:0000256" key="4">
    <source>
        <dbReference type="SAM" id="MobiDB-lite"/>
    </source>
</evidence>
<feature type="region of interest" description="Disordered" evidence="4">
    <location>
        <begin position="1"/>
        <end position="23"/>
    </location>
</feature>
<protein>
    <submittedName>
        <fullName evidence="6">Alpha/beta hydrolase</fullName>
    </submittedName>
</protein>
<reference evidence="6 7" key="2">
    <citation type="submission" date="2020-06" db="EMBL/GenBank/DDBJ databases">
        <title>Antribacter stalactiti gen. nov., sp. nov., a new member of the family Nacardiaceae isolated from a cave.</title>
        <authorList>
            <person name="Kim I.S."/>
        </authorList>
    </citation>
    <scope>NUCLEOTIDE SEQUENCE [LARGE SCALE GENOMIC DNA]</scope>
    <source>
        <strain evidence="6 7">YC2-7</strain>
    </source>
</reference>
<keyword evidence="2 6" id="KW-0378">Hydrolase</keyword>
<dbReference type="RefSeq" id="WP_169588963.1">
    <property type="nucleotide sequence ID" value="NZ_VCQU01000005.1"/>
</dbReference>
<reference evidence="6 7" key="1">
    <citation type="submission" date="2019-05" db="EMBL/GenBank/DDBJ databases">
        <authorList>
            <person name="Lee S.D."/>
        </authorList>
    </citation>
    <scope>NUCLEOTIDE SEQUENCE [LARGE SCALE GENOMIC DNA]</scope>
    <source>
        <strain evidence="6 7">YC2-7</strain>
    </source>
</reference>
<dbReference type="InterPro" id="IPR013094">
    <property type="entry name" value="AB_hydrolase_3"/>
</dbReference>
<dbReference type="GO" id="GO:0004806">
    <property type="term" value="F:triacylglycerol lipase activity"/>
    <property type="evidence" value="ECO:0007669"/>
    <property type="project" value="TreeGrafter"/>
</dbReference>
<dbReference type="PANTHER" id="PTHR48081:SF30">
    <property type="entry name" value="ACETYL-HYDROLASE LIPR-RELATED"/>
    <property type="match status" value="1"/>
</dbReference>
<gene>
    <name evidence="6" type="ORF">FGL95_17090</name>
</gene>
<evidence type="ECO:0000256" key="2">
    <source>
        <dbReference type="ARBA" id="ARBA00022801"/>
    </source>
</evidence>
<dbReference type="InterPro" id="IPR050300">
    <property type="entry name" value="GDXG_lipolytic_enzyme"/>
</dbReference>
<keyword evidence="7" id="KW-1185">Reference proteome</keyword>
<accession>A0A848KD35</accession>
<dbReference type="SUPFAM" id="SSF53474">
    <property type="entry name" value="alpha/beta-Hydrolases"/>
    <property type="match status" value="1"/>
</dbReference>
<dbReference type="PROSITE" id="PS01174">
    <property type="entry name" value="LIPASE_GDXG_SER"/>
    <property type="match status" value="1"/>
</dbReference>
<name>A0A848KD35_9NOCA</name>
<dbReference type="InterPro" id="IPR033140">
    <property type="entry name" value="Lipase_GDXG_put_SER_AS"/>
</dbReference>
<dbReference type="PANTHER" id="PTHR48081">
    <property type="entry name" value="AB HYDROLASE SUPERFAMILY PROTEIN C4A8.06C"/>
    <property type="match status" value="1"/>
</dbReference>
<organism evidence="6 7">
    <name type="scientific">Antrihabitans stalactiti</name>
    <dbReference type="NCBI Taxonomy" id="2584121"/>
    <lineage>
        <taxon>Bacteria</taxon>
        <taxon>Bacillati</taxon>
        <taxon>Actinomycetota</taxon>
        <taxon>Actinomycetes</taxon>
        <taxon>Mycobacteriales</taxon>
        <taxon>Nocardiaceae</taxon>
        <taxon>Antrihabitans</taxon>
    </lineage>
</organism>
<proteinExistence type="inferred from homology"/>
<sequence length="344" mass="36789">MPQRRGYAAGPTRNSASVEPVTTHFGGGSPVSKIVDRVLRSTVKPVISVWSKAPDLPWPYAVVDYLGRPLTRVRGTTVRSIRLRNCNAEIVTPPGEAPVRTMLYLHGGAFLVGGRHLHRQLISRIADITRSSVLAVDYRQMPKHAVSTSVEDCVDAYRHLLSEGHAPEDIVIAGDSAGGYLTFMTAIVAIEEGLPAPAALVALSPLTDLEMADKLGAPSSETCSIFPRHTAPALYGMYQAIETRSGSKRRTGSASPVDCDLHALPPTLIQASTTEMLYPDAMLMAQRLMEAGVPVELQTWDGQAHVFQAGAGIMPEAAHAVANIGEFIERVMPVGAAADLRAIG</sequence>
<evidence type="ECO:0000313" key="7">
    <source>
        <dbReference type="Proteomes" id="UP000535543"/>
    </source>
</evidence>
<dbReference type="Pfam" id="PF07859">
    <property type="entry name" value="Abhydrolase_3"/>
    <property type="match status" value="1"/>
</dbReference>
<dbReference type="AlphaFoldDB" id="A0A848KD35"/>
<feature type="active site" evidence="3">
    <location>
        <position position="176"/>
    </location>
</feature>
<dbReference type="EMBL" id="VCQU01000005">
    <property type="protein sequence ID" value="NMN96755.1"/>
    <property type="molecule type" value="Genomic_DNA"/>
</dbReference>
<dbReference type="InterPro" id="IPR029058">
    <property type="entry name" value="AB_hydrolase_fold"/>
</dbReference>
<comment type="similarity">
    <text evidence="1">Belongs to the 'GDXG' lipolytic enzyme family.</text>
</comment>
<feature type="domain" description="Alpha/beta hydrolase fold-3" evidence="5">
    <location>
        <begin position="102"/>
        <end position="308"/>
    </location>
</feature>
<evidence type="ECO:0000259" key="5">
    <source>
        <dbReference type="Pfam" id="PF07859"/>
    </source>
</evidence>